<feature type="domain" description="MD-2-related lipid-recognition" evidence="1">
    <location>
        <begin position="2"/>
        <end position="101"/>
    </location>
</feature>
<accession>A0A5J4W2G7</accession>
<dbReference type="EMBL" id="SNRW01003870">
    <property type="protein sequence ID" value="KAA6388716.1"/>
    <property type="molecule type" value="Genomic_DNA"/>
</dbReference>
<proteinExistence type="predicted"/>
<dbReference type="Pfam" id="PF02221">
    <property type="entry name" value="E1_DerP2_DerF2"/>
    <property type="match status" value="1"/>
</dbReference>
<comment type="caution">
    <text evidence="2">The sequence shown here is derived from an EMBL/GenBank/DDBJ whole genome shotgun (WGS) entry which is preliminary data.</text>
</comment>
<dbReference type="AlphaFoldDB" id="A0A5J4W2G7"/>
<dbReference type="Proteomes" id="UP000324800">
    <property type="component" value="Unassembled WGS sequence"/>
</dbReference>
<name>A0A5J4W2G7_9EUKA</name>
<evidence type="ECO:0000313" key="2">
    <source>
        <dbReference type="EMBL" id="KAA6388716.1"/>
    </source>
</evidence>
<organism evidence="2 3">
    <name type="scientific">Streblomastix strix</name>
    <dbReference type="NCBI Taxonomy" id="222440"/>
    <lineage>
        <taxon>Eukaryota</taxon>
        <taxon>Metamonada</taxon>
        <taxon>Preaxostyla</taxon>
        <taxon>Oxymonadida</taxon>
        <taxon>Streblomastigidae</taxon>
        <taxon>Streblomastix</taxon>
    </lineage>
</organism>
<sequence>MTPNPAIINENVTMTMSYFQKKPITEAKCELAIYKSFIPIALAKREFQFCDKKKCPQAAGNYTDTREHFVPKIIPSGEYRAESTCENQNKVQIWCTSFKLNLVKE</sequence>
<evidence type="ECO:0000313" key="3">
    <source>
        <dbReference type="Proteomes" id="UP000324800"/>
    </source>
</evidence>
<dbReference type="OrthoDB" id="6409159at2759"/>
<reference evidence="2 3" key="1">
    <citation type="submission" date="2019-03" db="EMBL/GenBank/DDBJ databases">
        <title>Single cell metagenomics reveals metabolic interactions within the superorganism composed of flagellate Streblomastix strix and complex community of Bacteroidetes bacteria on its surface.</title>
        <authorList>
            <person name="Treitli S.C."/>
            <person name="Kolisko M."/>
            <person name="Husnik F."/>
            <person name="Keeling P."/>
            <person name="Hampl V."/>
        </authorList>
    </citation>
    <scope>NUCLEOTIDE SEQUENCE [LARGE SCALE GENOMIC DNA]</scope>
    <source>
        <strain evidence="2">ST1C</strain>
    </source>
</reference>
<dbReference type="SUPFAM" id="SSF81296">
    <property type="entry name" value="E set domains"/>
    <property type="match status" value="1"/>
</dbReference>
<gene>
    <name evidence="2" type="ORF">EZS28_015754</name>
</gene>
<dbReference type="Gene3D" id="2.60.40.770">
    <property type="match status" value="1"/>
</dbReference>
<protein>
    <recommendedName>
        <fullName evidence="1">MD-2-related lipid-recognition domain-containing protein</fullName>
    </recommendedName>
</protein>
<evidence type="ECO:0000259" key="1">
    <source>
        <dbReference type="Pfam" id="PF02221"/>
    </source>
</evidence>
<dbReference type="InterPro" id="IPR003172">
    <property type="entry name" value="ML_dom"/>
</dbReference>
<dbReference type="InterPro" id="IPR014756">
    <property type="entry name" value="Ig_E-set"/>
</dbReference>